<evidence type="ECO:0000313" key="3">
    <source>
        <dbReference type="EMBL" id="AVK75829.1"/>
    </source>
</evidence>
<accession>A0A2U7UBJ2</accession>
<evidence type="ECO:0000256" key="1">
    <source>
        <dbReference type="SAM" id="MobiDB-lite"/>
    </source>
</evidence>
<feature type="transmembrane region" description="Helical" evidence="2">
    <location>
        <begin position="37"/>
        <end position="59"/>
    </location>
</feature>
<keyword evidence="2" id="KW-0472">Membrane</keyword>
<gene>
    <name evidence="3" type="ORF">pneo_cds_222</name>
</gene>
<feature type="region of interest" description="Disordered" evidence="1">
    <location>
        <begin position="1"/>
        <end position="27"/>
    </location>
</feature>
<evidence type="ECO:0000256" key="2">
    <source>
        <dbReference type="SAM" id="Phobius"/>
    </source>
</evidence>
<sequence length="169" mass="18025">MNASGQRVAADKRCGSRTASPSASTTETNKDTVRFKIALACAAAIVLLVTALALIGRALERRDARNRYPPALVDRFQSLVHHASQKSVIAAQDQNPIVALLHANSALEYARVARTLLPAAEAERIVAVDLDELVLVLEDQQLDAMQRIHAVCPALQPDGVAAVATGWLG</sequence>
<keyword evidence="2" id="KW-0812">Transmembrane</keyword>
<dbReference type="EMBL" id="MG011690">
    <property type="protein sequence ID" value="AVK75829.1"/>
    <property type="molecule type" value="Genomic_DNA"/>
</dbReference>
<dbReference type="GeneID" id="36842136"/>
<feature type="compositionally biased region" description="Polar residues" evidence="1">
    <location>
        <begin position="17"/>
        <end position="27"/>
    </location>
</feature>
<dbReference type="KEGG" id="vg:36842136"/>
<name>A0A2U7UBJ2_9VIRU</name>
<reference evidence="3" key="1">
    <citation type="journal article" date="2018" name="Nat. Commun.">
        <title>Diversity and evolution of the emerging Pandoraviridae family.</title>
        <authorList>
            <person name="Legendre M."/>
            <person name="Fabre E."/>
            <person name="Poirot O."/>
            <person name="Jeudy S."/>
            <person name="Lartigue A."/>
            <person name="Alempic J.M."/>
            <person name="Beucher L."/>
            <person name="Philippe N."/>
            <person name="Bertaux L."/>
            <person name="Christo-Foroux E."/>
            <person name="Labadie K."/>
            <person name="Coute Y."/>
            <person name="Abergel C."/>
            <person name="Claverie J.M."/>
        </authorList>
    </citation>
    <scope>NUCLEOTIDE SEQUENCE [LARGE SCALE GENOMIC DNA]</scope>
    <source>
        <strain evidence="3">Neocaledonia</strain>
    </source>
</reference>
<keyword evidence="2" id="KW-1133">Transmembrane helix</keyword>
<proteinExistence type="predicted"/>
<organism evidence="3">
    <name type="scientific">Pandoravirus neocaledonia</name>
    <dbReference type="NCBI Taxonomy" id="2107708"/>
    <lineage>
        <taxon>Viruses</taxon>
        <taxon>Pandoravirus</taxon>
    </lineage>
</organism>
<protein>
    <submittedName>
        <fullName evidence="3">Uncharacterized protein</fullName>
    </submittedName>
</protein>
<dbReference type="Proteomes" id="UP000249287">
    <property type="component" value="Segment"/>
</dbReference>
<dbReference type="RefSeq" id="YP_009481832.1">
    <property type="nucleotide sequence ID" value="NC_037666.1"/>
</dbReference>